<protein>
    <submittedName>
        <fullName evidence="1">Uncharacterized protein</fullName>
    </submittedName>
</protein>
<evidence type="ECO:0000313" key="2">
    <source>
        <dbReference type="Proteomes" id="UP000182661"/>
    </source>
</evidence>
<dbReference type="Proteomes" id="UP000182661">
    <property type="component" value="Unassembled WGS sequence"/>
</dbReference>
<dbReference type="AlphaFoldDB" id="A0A657LQ12"/>
<gene>
    <name evidence="1" type="ORF">AX760_07685</name>
</gene>
<reference evidence="1 2" key="1">
    <citation type="submission" date="2016-02" db="EMBL/GenBank/DDBJ databases">
        <title>Genome sequencing of a beta-galactosidase producing bacteria Rhizobium sp. 59.</title>
        <authorList>
            <person name="Wang D."/>
            <person name="Kot W."/>
            <person name="Qin Y."/>
            <person name="Hansen L."/>
            <person name="Naqvi K."/>
            <person name="Rensing C."/>
        </authorList>
    </citation>
    <scope>NUCLEOTIDE SEQUENCE [LARGE SCALE GENOMIC DNA]</scope>
    <source>
        <strain evidence="1 2">59</strain>
    </source>
</reference>
<keyword evidence="2" id="KW-1185">Reference proteome</keyword>
<organism evidence="1 2">
    <name type="scientific">Pararhizobium antarcticum</name>
    <dbReference type="NCBI Taxonomy" id="1798805"/>
    <lineage>
        <taxon>Bacteria</taxon>
        <taxon>Pseudomonadati</taxon>
        <taxon>Pseudomonadota</taxon>
        <taxon>Alphaproteobacteria</taxon>
        <taxon>Hyphomicrobiales</taxon>
        <taxon>Rhizobiaceae</taxon>
        <taxon>Rhizobium/Agrobacterium group</taxon>
        <taxon>Pararhizobium</taxon>
    </lineage>
</organism>
<dbReference type="EMBL" id="LSRP01000140">
    <property type="protein sequence ID" value="OJF90491.1"/>
    <property type="molecule type" value="Genomic_DNA"/>
</dbReference>
<comment type="caution">
    <text evidence="1">The sequence shown here is derived from an EMBL/GenBank/DDBJ whole genome shotgun (WGS) entry which is preliminary data.</text>
</comment>
<sequence length="112" mass="12290">MKMMRSDTAASGFFQSGVFKRVYERQIKPLEVFCVARRQCRTMKKAYGGDHGIRDGNWSTGAFALGAKATGPGGGLYCKAEYSPGEAPIECVLHHRNEDFFTTVGKLPPGCH</sequence>
<accession>A0A657LQ12</accession>
<proteinExistence type="predicted"/>
<name>A0A657LQ12_9HYPH</name>
<evidence type="ECO:0000313" key="1">
    <source>
        <dbReference type="EMBL" id="OJF90491.1"/>
    </source>
</evidence>